<dbReference type="InterPro" id="IPR008567">
    <property type="entry name" value="BKACE"/>
</dbReference>
<dbReference type="PANTHER" id="PTHR37418:SF2">
    <property type="entry name" value="3-KETO-5-AMINOHEXANOATE CLEAVAGE ENZYME"/>
    <property type="match status" value="1"/>
</dbReference>
<feature type="compositionally biased region" description="Basic and acidic residues" evidence="5">
    <location>
        <begin position="1"/>
        <end position="10"/>
    </location>
</feature>
<feature type="region of interest" description="Disordered" evidence="5">
    <location>
        <begin position="1"/>
        <end position="37"/>
    </location>
</feature>
<dbReference type="EMBL" id="QZXA01000011">
    <property type="protein sequence ID" value="RJT30227.1"/>
    <property type="molecule type" value="Genomic_DNA"/>
</dbReference>
<sequence length="350" mass="38202">MGHPRVEDRPLAGAHTPARSLSGPVEQSSLPVQGKDQPVADLSKKVIITCAVTGGIHTPTMSDALPFTPDDIARQSIEAAEAGASILHLHARDPKDGRPTPDPAVFMQFLPRIKQATDAVINVTTGGGLNMSVEQRLAAPLLAKPEMCSLNMGSMNFGIYPLADRYSSWKYEWEEPYLRGTDDFIFRNTFRDIERILKLLGDGHGTRFEHECYDVGHLYSLAHFVDRGLVKPPFFVQMIFGILGGIGPDMDNLTFMKHKADKLFGSDYRWSVLAAGRFQMPFATQAAMLGGSVRVGLEDSLYIGRGKLAGSNAEQVRKIRAILTELGHEIATPSEARAILGLKGGDLVGF</sequence>
<dbReference type="GO" id="GO:0043720">
    <property type="term" value="F:3-keto-5-aminohexanoate cleavage activity"/>
    <property type="evidence" value="ECO:0007669"/>
    <property type="project" value="InterPro"/>
</dbReference>
<evidence type="ECO:0000256" key="1">
    <source>
        <dbReference type="ARBA" id="ARBA00001947"/>
    </source>
</evidence>
<protein>
    <submittedName>
        <fullName evidence="6">3-keto-5-aminohexanoate cleavage protein</fullName>
    </submittedName>
</protein>
<accession>A0A6M7TEV3</accession>
<dbReference type="PANTHER" id="PTHR37418">
    <property type="entry name" value="3-KETO-5-AMINOHEXANOATE CLEAVAGE ENZYME-RELATED"/>
    <property type="match status" value="1"/>
</dbReference>
<proteinExistence type="predicted"/>
<gene>
    <name evidence="6" type="ORF">D3242_26315</name>
</gene>
<organism evidence="6 7">
    <name type="scientific">Mesorhizobium jarvisii</name>
    <dbReference type="NCBI Taxonomy" id="1777867"/>
    <lineage>
        <taxon>Bacteria</taxon>
        <taxon>Pseudomonadati</taxon>
        <taxon>Pseudomonadota</taxon>
        <taxon>Alphaproteobacteria</taxon>
        <taxon>Hyphomicrobiales</taxon>
        <taxon>Phyllobacteriaceae</taxon>
        <taxon>Mesorhizobium</taxon>
    </lineage>
</organism>
<comment type="cofactor">
    <cofactor evidence="1">
        <name>Zn(2+)</name>
        <dbReference type="ChEBI" id="CHEBI:29105"/>
    </cofactor>
</comment>
<dbReference type="Gene3D" id="3.20.20.70">
    <property type="entry name" value="Aldolase class I"/>
    <property type="match status" value="1"/>
</dbReference>
<evidence type="ECO:0000313" key="7">
    <source>
        <dbReference type="Proteomes" id="UP000275530"/>
    </source>
</evidence>
<comment type="caution">
    <text evidence="6">The sequence shown here is derived from an EMBL/GenBank/DDBJ whole genome shotgun (WGS) entry which is preliminary data.</text>
</comment>
<dbReference type="AlphaFoldDB" id="A0A6M7TEV3"/>
<dbReference type="InterPro" id="IPR013785">
    <property type="entry name" value="Aldolase_TIM"/>
</dbReference>
<dbReference type="GO" id="GO:0046872">
    <property type="term" value="F:metal ion binding"/>
    <property type="evidence" value="ECO:0007669"/>
    <property type="project" value="UniProtKB-KW"/>
</dbReference>
<keyword evidence="2" id="KW-0808">Transferase</keyword>
<dbReference type="Proteomes" id="UP000275530">
    <property type="component" value="Unassembled WGS sequence"/>
</dbReference>
<evidence type="ECO:0000256" key="3">
    <source>
        <dbReference type="ARBA" id="ARBA00022723"/>
    </source>
</evidence>
<keyword evidence="3" id="KW-0479">Metal-binding</keyword>
<dbReference type="Pfam" id="PF05853">
    <property type="entry name" value="BKACE"/>
    <property type="match status" value="1"/>
</dbReference>
<reference evidence="6 7" key="1">
    <citation type="submission" date="2018-09" db="EMBL/GenBank/DDBJ databases">
        <title>Mesorhizobium carmichaelinearum sp. nov. isolated from Carmichaelinea spp. root nodules in New Zealand.</title>
        <authorList>
            <person name="De Meyer S.E."/>
        </authorList>
    </citation>
    <scope>NUCLEOTIDE SEQUENCE [LARGE SCALE GENOMIC DNA]</scope>
    <source>
        <strain evidence="6 7">LMG 28313</strain>
    </source>
</reference>
<evidence type="ECO:0000256" key="5">
    <source>
        <dbReference type="SAM" id="MobiDB-lite"/>
    </source>
</evidence>
<name>A0A6M7TEV3_9HYPH</name>
<evidence type="ECO:0000313" key="6">
    <source>
        <dbReference type="EMBL" id="RJT30227.1"/>
    </source>
</evidence>
<keyword evidence="7" id="KW-1185">Reference proteome</keyword>
<evidence type="ECO:0000256" key="2">
    <source>
        <dbReference type="ARBA" id="ARBA00022679"/>
    </source>
</evidence>
<keyword evidence="4" id="KW-0862">Zinc</keyword>
<evidence type="ECO:0000256" key="4">
    <source>
        <dbReference type="ARBA" id="ARBA00022833"/>
    </source>
</evidence>